<proteinExistence type="predicted"/>
<organism evidence="1 2">
    <name type="scientific">Neiella marina</name>
    <dbReference type="NCBI Taxonomy" id="508461"/>
    <lineage>
        <taxon>Bacteria</taxon>
        <taxon>Pseudomonadati</taxon>
        <taxon>Pseudomonadota</taxon>
        <taxon>Gammaproteobacteria</taxon>
        <taxon>Alteromonadales</taxon>
        <taxon>Echinimonadaceae</taxon>
        <taxon>Neiella</taxon>
    </lineage>
</organism>
<accession>A0A8J2XS03</accession>
<dbReference type="EMBL" id="BMDX01000048">
    <property type="protein sequence ID" value="GGA91298.1"/>
    <property type="molecule type" value="Genomic_DNA"/>
</dbReference>
<evidence type="ECO:0000313" key="1">
    <source>
        <dbReference type="EMBL" id="GGA91298.1"/>
    </source>
</evidence>
<name>A0A8J2XS03_9GAMM</name>
<keyword evidence="2" id="KW-1185">Reference proteome</keyword>
<gene>
    <name evidence="1" type="ORF">GCM10011369_36720</name>
</gene>
<dbReference type="AlphaFoldDB" id="A0A8J2XS03"/>
<sequence length="43" mass="4603">MVGGFVDTRKTAGLGQEKTPAEGLVKLPVLTAGKKKLQQSWSF</sequence>
<reference evidence="2" key="1">
    <citation type="journal article" date="2019" name="Int. J. Syst. Evol. Microbiol.">
        <title>The Global Catalogue of Microorganisms (GCM) 10K type strain sequencing project: providing services to taxonomists for standard genome sequencing and annotation.</title>
        <authorList>
            <consortium name="The Broad Institute Genomics Platform"/>
            <consortium name="The Broad Institute Genome Sequencing Center for Infectious Disease"/>
            <person name="Wu L."/>
            <person name="Ma J."/>
        </authorList>
    </citation>
    <scope>NUCLEOTIDE SEQUENCE [LARGE SCALE GENOMIC DNA]</scope>
    <source>
        <strain evidence="2">CGMCC 1.10130</strain>
    </source>
</reference>
<comment type="caution">
    <text evidence="1">The sequence shown here is derived from an EMBL/GenBank/DDBJ whole genome shotgun (WGS) entry which is preliminary data.</text>
</comment>
<evidence type="ECO:0000313" key="2">
    <source>
        <dbReference type="Proteomes" id="UP000619743"/>
    </source>
</evidence>
<protein>
    <submittedName>
        <fullName evidence="1">Uncharacterized protein</fullName>
    </submittedName>
</protein>
<dbReference type="Proteomes" id="UP000619743">
    <property type="component" value="Unassembled WGS sequence"/>
</dbReference>